<accession>A0ACB0LRJ1</accession>
<dbReference type="Proteomes" id="UP001177021">
    <property type="component" value="Unassembled WGS sequence"/>
</dbReference>
<name>A0ACB0LRJ1_TRIPR</name>
<evidence type="ECO:0000313" key="1">
    <source>
        <dbReference type="EMBL" id="CAJ2669752.1"/>
    </source>
</evidence>
<dbReference type="EMBL" id="CASHSV030000615">
    <property type="protein sequence ID" value="CAJ2669752.1"/>
    <property type="molecule type" value="Genomic_DNA"/>
</dbReference>
<proteinExistence type="predicted"/>
<keyword evidence="2" id="KW-1185">Reference proteome</keyword>
<protein>
    <submittedName>
        <fullName evidence="1">Uncharacterized protein</fullName>
    </submittedName>
</protein>
<comment type="caution">
    <text evidence="1">The sequence shown here is derived from an EMBL/GenBank/DDBJ whole genome shotgun (WGS) entry which is preliminary data.</text>
</comment>
<organism evidence="1 2">
    <name type="scientific">Trifolium pratense</name>
    <name type="common">Red clover</name>
    <dbReference type="NCBI Taxonomy" id="57577"/>
    <lineage>
        <taxon>Eukaryota</taxon>
        <taxon>Viridiplantae</taxon>
        <taxon>Streptophyta</taxon>
        <taxon>Embryophyta</taxon>
        <taxon>Tracheophyta</taxon>
        <taxon>Spermatophyta</taxon>
        <taxon>Magnoliopsida</taxon>
        <taxon>eudicotyledons</taxon>
        <taxon>Gunneridae</taxon>
        <taxon>Pentapetalae</taxon>
        <taxon>rosids</taxon>
        <taxon>fabids</taxon>
        <taxon>Fabales</taxon>
        <taxon>Fabaceae</taxon>
        <taxon>Papilionoideae</taxon>
        <taxon>50 kb inversion clade</taxon>
        <taxon>NPAAA clade</taxon>
        <taxon>Hologalegina</taxon>
        <taxon>IRL clade</taxon>
        <taxon>Trifolieae</taxon>
        <taxon>Trifolium</taxon>
    </lineage>
</organism>
<gene>
    <name evidence="1" type="ORF">MILVUS5_LOCUS33896</name>
</gene>
<sequence>MVRGKKKATSPPVEKRAKKQKNAKGAKSKEGPRSTAVTSYWLSPHLLPPVLLDQPIPLEQRFVSEAAFKRYELLSTFNFQKEKGLSVELLKVVPEINHELRRRKWEKFNQILMKVEGKQGNASLAREFLANAYAERELSKIPVRGKQVPWSPAALNKLLGTNNLDPCPLVEKREGLKTASEAEKEEVKNAVCRQGTPWFNSDKSTKMLLSNFKPVAHAWAEFFVKSIEATSNSSEYQLRNAAAVQMIIEGKDLDLGQLLHRSLHYKACSKEKIITLGHCNLITAMCDAEHVPHYAGDEKLQAIKALTVGQYRDYGKKRSHTVEADGDDNEGDSADEMNQLEDGTHLQQQQPQPHHDDDDIAALSTQLAIAEACNIPHVFYSEESTRYQAAKARLASFQHLPTYPTYPTRESLIAYHGIETAQLVARQEARLVDWDTRYNAHLQHQVVSEEELGIEHNGQGVPSQMDPGGSSQS</sequence>
<reference evidence="1" key="1">
    <citation type="submission" date="2023-10" db="EMBL/GenBank/DDBJ databases">
        <authorList>
            <person name="Rodriguez Cubillos JULIANA M."/>
            <person name="De Vega J."/>
        </authorList>
    </citation>
    <scope>NUCLEOTIDE SEQUENCE</scope>
</reference>
<evidence type="ECO:0000313" key="2">
    <source>
        <dbReference type="Proteomes" id="UP001177021"/>
    </source>
</evidence>